<dbReference type="EMBL" id="CP018191">
    <property type="protein sequence ID" value="APH54198.1"/>
    <property type="molecule type" value="Genomic_DNA"/>
</dbReference>
<sequence>MLSHSMAEPNSSTGAFRRLPPLNALRAFECAARRLSFRKAADELGVTPTAISHQIRLLEDILEQPLFVRHVRRVALTPAGMALFPVLRDGFDSFALAIAHLERQRSRPRVVLSATRLFTARRLVPALGAFATEHPGIDLHLHASDAVVDLGAGDADIAVRYGNGPFPSLVAEPLMPERVGVLASPALGIVDPSDLLGVPLLHSDWTGPMAAPDWASWARLAGISDLPVAAGVRLTDDSHALQAAIAGQGAVVSSLVLAAPELRSGLLVNPFGPVIEGGQYHIVTAGNVPLRPEVSKVRDWLRTLRCGDVLN</sequence>
<dbReference type="InterPro" id="IPR058163">
    <property type="entry name" value="LysR-type_TF_proteobact-type"/>
</dbReference>
<dbReference type="InterPro" id="IPR036390">
    <property type="entry name" value="WH_DNA-bd_sf"/>
</dbReference>
<keyword evidence="4" id="KW-0804">Transcription</keyword>
<evidence type="ECO:0000256" key="3">
    <source>
        <dbReference type="ARBA" id="ARBA00023125"/>
    </source>
</evidence>
<dbReference type="Pfam" id="PF03466">
    <property type="entry name" value="LysR_substrate"/>
    <property type="match status" value="1"/>
</dbReference>
<dbReference type="InterPro" id="IPR000847">
    <property type="entry name" value="LysR_HTH_N"/>
</dbReference>
<dbReference type="PANTHER" id="PTHR30537:SF74">
    <property type="entry name" value="HTH-TYPE TRANSCRIPTIONAL REGULATOR TRPI"/>
    <property type="match status" value="1"/>
</dbReference>
<dbReference type="Pfam" id="PF00126">
    <property type="entry name" value="HTH_1"/>
    <property type="match status" value="1"/>
</dbReference>
<reference evidence="7" key="1">
    <citation type="submission" date="2016-11" db="EMBL/GenBank/DDBJ databases">
        <title>Comparative genomic and phenotypic analysis of Granulibacter bethesdensis clinical isolates from patients with chronic granulomatous disease.</title>
        <authorList>
            <person name="Zarember K.A."/>
            <person name="Porcella S.F."/>
            <person name="Chu J."/>
            <person name="Ding L."/>
            <person name="Dahlstrom E."/>
            <person name="Barbian K."/>
            <person name="Martens C."/>
            <person name="Sykora L."/>
            <person name="Kramer S."/>
            <person name="Pettinato A.M."/>
            <person name="Hong H."/>
            <person name="Wald G."/>
            <person name="Berg L.J."/>
            <person name="Rogge L.S."/>
            <person name="Greenberg D.E."/>
            <person name="Falcone E.L."/>
            <person name="Neves J.F."/>
            <person name="Simoes M.J."/>
            <person name="Casal M."/>
            <person name="Rodriguez-Lopez F.C."/>
            <person name="Zelazny A."/>
            <person name="Gallin J.I."/>
            <person name="Holland S.M."/>
        </authorList>
    </citation>
    <scope>NUCLEOTIDE SEQUENCE [LARGE SCALE GENOMIC DNA]</scope>
    <source>
        <strain evidence="7">NIH9.1</strain>
    </source>
</reference>
<evidence type="ECO:0000313" key="6">
    <source>
        <dbReference type="EMBL" id="APH54198.1"/>
    </source>
</evidence>
<dbReference type="AlphaFoldDB" id="A0AAC9P871"/>
<dbReference type="PANTHER" id="PTHR30537">
    <property type="entry name" value="HTH-TYPE TRANSCRIPTIONAL REGULATOR"/>
    <property type="match status" value="1"/>
</dbReference>
<dbReference type="InterPro" id="IPR005119">
    <property type="entry name" value="LysR_subst-bd"/>
</dbReference>
<evidence type="ECO:0000256" key="2">
    <source>
        <dbReference type="ARBA" id="ARBA00023015"/>
    </source>
</evidence>
<organism evidence="6 7">
    <name type="scientific">Granulibacter bethesdensis</name>
    <dbReference type="NCBI Taxonomy" id="364410"/>
    <lineage>
        <taxon>Bacteria</taxon>
        <taxon>Pseudomonadati</taxon>
        <taxon>Pseudomonadota</taxon>
        <taxon>Alphaproteobacteria</taxon>
        <taxon>Acetobacterales</taxon>
        <taxon>Acetobacteraceae</taxon>
        <taxon>Granulibacter</taxon>
    </lineage>
</organism>
<gene>
    <name evidence="6" type="ORF">GbCGDNIH9_1168</name>
</gene>
<name>A0AAC9P871_9PROT</name>
<dbReference type="GO" id="GO:0043565">
    <property type="term" value="F:sequence-specific DNA binding"/>
    <property type="evidence" value="ECO:0007669"/>
    <property type="project" value="TreeGrafter"/>
</dbReference>
<dbReference type="InterPro" id="IPR036388">
    <property type="entry name" value="WH-like_DNA-bd_sf"/>
</dbReference>
<comment type="similarity">
    <text evidence="1">Belongs to the LysR transcriptional regulatory family.</text>
</comment>
<accession>A0AAC9P871</accession>
<dbReference type="GO" id="GO:0003700">
    <property type="term" value="F:DNA-binding transcription factor activity"/>
    <property type="evidence" value="ECO:0007669"/>
    <property type="project" value="InterPro"/>
</dbReference>
<keyword evidence="3" id="KW-0238">DNA-binding</keyword>
<dbReference type="Gene3D" id="3.40.190.10">
    <property type="entry name" value="Periplasmic binding protein-like II"/>
    <property type="match status" value="2"/>
</dbReference>
<dbReference type="PROSITE" id="PS50931">
    <property type="entry name" value="HTH_LYSR"/>
    <property type="match status" value="1"/>
</dbReference>
<evidence type="ECO:0000259" key="5">
    <source>
        <dbReference type="PROSITE" id="PS50931"/>
    </source>
</evidence>
<dbReference type="Proteomes" id="UP000182373">
    <property type="component" value="Chromosome"/>
</dbReference>
<dbReference type="SUPFAM" id="SSF53850">
    <property type="entry name" value="Periplasmic binding protein-like II"/>
    <property type="match status" value="1"/>
</dbReference>
<dbReference type="GO" id="GO:0006351">
    <property type="term" value="P:DNA-templated transcription"/>
    <property type="evidence" value="ECO:0007669"/>
    <property type="project" value="TreeGrafter"/>
</dbReference>
<protein>
    <submittedName>
        <fullName evidence="6">Transcriptional regulator, LysR family</fullName>
    </submittedName>
</protein>
<dbReference type="Gene3D" id="1.10.10.10">
    <property type="entry name" value="Winged helix-like DNA-binding domain superfamily/Winged helix DNA-binding domain"/>
    <property type="match status" value="1"/>
</dbReference>
<keyword evidence="2" id="KW-0805">Transcription regulation</keyword>
<evidence type="ECO:0000313" key="7">
    <source>
        <dbReference type="Proteomes" id="UP000182373"/>
    </source>
</evidence>
<evidence type="ECO:0000256" key="1">
    <source>
        <dbReference type="ARBA" id="ARBA00009437"/>
    </source>
</evidence>
<dbReference type="SUPFAM" id="SSF46785">
    <property type="entry name" value="Winged helix' DNA-binding domain"/>
    <property type="match status" value="1"/>
</dbReference>
<proteinExistence type="inferred from homology"/>
<evidence type="ECO:0000256" key="4">
    <source>
        <dbReference type="ARBA" id="ARBA00023163"/>
    </source>
</evidence>
<feature type="domain" description="HTH lysR-type" evidence="5">
    <location>
        <begin position="20"/>
        <end position="77"/>
    </location>
</feature>
<dbReference type="CDD" id="cd08432">
    <property type="entry name" value="PBP2_GcdR_TrpI_HvrB_AmpR_like"/>
    <property type="match status" value="1"/>
</dbReference>